<proteinExistence type="predicted"/>
<evidence type="ECO:0000313" key="1">
    <source>
        <dbReference type="EMBL" id="OZI74695.1"/>
    </source>
</evidence>
<gene>
    <name evidence="1" type="ORF">CAL22_09585</name>
</gene>
<evidence type="ECO:0000313" key="2">
    <source>
        <dbReference type="Proteomes" id="UP000216429"/>
    </source>
</evidence>
<dbReference type="EMBL" id="NEVU01000002">
    <property type="protein sequence ID" value="OZI74695.1"/>
    <property type="molecule type" value="Genomic_DNA"/>
</dbReference>
<reference evidence="2" key="1">
    <citation type="submission" date="2017-05" db="EMBL/GenBank/DDBJ databases">
        <title>Complete and WGS of Bordetella genogroups.</title>
        <authorList>
            <person name="Spilker T."/>
            <person name="Lipuma J."/>
        </authorList>
    </citation>
    <scope>NUCLEOTIDE SEQUENCE [LARGE SCALE GENOMIC DNA]</scope>
    <source>
        <strain evidence="2">AU6712</strain>
    </source>
</reference>
<sequence>MPNPFSPPPLCHTELLRDTQQIIDLLKDAVHPGNTAHAQDGQGRSWPIKLLGTDWQASLLFWRPHDPQQAAVMPGGAQLLNGTLPVELSISLDDGSRLQFQAGRPTVLNFADGSVGMVTEFPQLLRRETPVDTPA</sequence>
<name>A0A261VKT5_9BORD</name>
<dbReference type="Proteomes" id="UP000216429">
    <property type="component" value="Unassembled WGS sequence"/>
</dbReference>
<accession>A0A261VKT5</accession>
<dbReference type="OrthoDB" id="5572581at2"/>
<comment type="caution">
    <text evidence="1">The sequence shown here is derived from an EMBL/GenBank/DDBJ whole genome shotgun (WGS) entry which is preliminary data.</text>
</comment>
<dbReference type="AlphaFoldDB" id="A0A261VKT5"/>
<protein>
    <submittedName>
        <fullName evidence="1">Uncharacterized protein</fullName>
    </submittedName>
</protein>
<keyword evidence="2" id="KW-1185">Reference proteome</keyword>
<dbReference type="RefSeq" id="WP_094812568.1">
    <property type="nucleotide sequence ID" value="NZ_NEVU01000002.1"/>
</dbReference>
<organism evidence="1 2">
    <name type="scientific">Bordetella genomosp. 12</name>
    <dbReference type="NCBI Taxonomy" id="463035"/>
    <lineage>
        <taxon>Bacteria</taxon>
        <taxon>Pseudomonadati</taxon>
        <taxon>Pseudomonadota</taxon>
        <taxon>Betaproteobacteria</taxon>
        <taxon>Burkholderiales</taxon>
        <taxon>Alcaligenaceae</taxon>
        <taxon>Bordetella</taxon>
    </lineage>
</organism>